<dbReference type="Pfam" id="PF08224">
    <property type="entry name" value="DUF1719"/>
    <property type="match status" value="1"/>
</dbReference>
<gene>
    <name evidence="2" type="primary">ga28222</name>
    <name evidence="2" type="ORF">PR202_ga28222</name>
</gene>
<dbReference type="Proteomes" id="UP001054889">
    <property type="component" value="Unassembled WGS sequence"/>
</dbReference>
<evidence type="ECO:0008006" key="4">
    <source>
        <dbReference type="Google" id="ProtNLM"/>
    </source>
</evidence>
<proteinExistence type="predicted"/>
<dbReference type="AlphaFoldDB" id="A0AAV5DGU3"/>
<evidence type="ECO:0000313" key="3">
    <source>
        <dbReference type="Proteomes" id="UP001054889"/>
    </source>
</evidence>
<keyword evidence="3" id="KW-1185">Reference proteome</keyword>
<sequence length="226" mass="24888">MAAEMLGSALVQEAVSRVSSFVFSKREERAPLEHIVERLEMALSELEFTLERSAKLPITDVALLRRRKLFKRAYEEASDVLNKHKPPSVKASEDQAQDRGVEAVLSYLFEDRETPPGGGRGFQLVLALRLSESTDIAGSSADEGMGARDRILELAAAVAPHGQWDDDGLQEGYALEIIGGREERRNGSMQEIAGVAKVRNGKCDWKSQGKQHQQAAGWKEEAAVEV</sequence>
<feature type="region of interest" description="Disordered" evidence="1">
    <location>
        <begin position="206"/>
        <end position="226"/>
    </location>
</feature>
<dbReference type="PANTHER" id="PTHR33377:SF4">
    <property type="entry name" value="OS07G0285800 PROTEIN"/>
    <property type="match status" value="1"/>
</dbReference>
<dbReference type="PANTHER" id="PTHR33377">
    <property type="entry name" value="OS10G0134700 PROTEIN-RELATED"/>
    <property type="match status" value="1"/>
</dbReference>
<comment type="caution">
    <text evidence="2">The sequence shown here is derived from an EMBL/GenBank/DDBJ whole genome shotgun (WGS) entry which is preliminary data.</text>
</comment>
<organism evidence="2 3">
    <name type="scientific">Eleusine coracana subsp. coracana</name>
    <dbReference type="NCBI Taxonomy" id="191504"/>
    <lineage>
        <taxon>Eukaryota</taxon>
        <taxon>Viridiplantae</taxon>
        <taxon>Streptophyta</taxon>
        <taxon>Embryophyta</taxon>
        <taxon>Tracheophyta</taxon>
        <taxon>Spermatophyta</taxon>
        <taxon>Magnoliopsida</taxon>
        <taxon>Liliopsida</taxon>
        <taxon>Poales</taxon>
        <taxon>Poaceae</taxon>
        <taxon>PACMAD clade</taxon>
        <taxon>Chloridoideae</taxon>
        <taxon>Cynodonteae</taxon>
        <taxon>Eleusininae</taxon>
        <taxon>Eleusine</taxon>
    </lineage>
</organism>
<name>A0AAV5DGU3_ELECO</name>
<evidence type="ECO:0000313" key="2">
    <source>
        <dbReference type="EMBL" id="GJN10153.1"/>
    </source>
</evidence>
<protein>
    <recommendedName>
        <fullName evidence="4">Rx N-terminal domain-containing protein</fullName>
    </recommendedName>
</protein>
<dbReference type="EMBL" id="BQKI01000017">
    <property type="protein sequence ID" value="GJN10153.1"/>
    <property type="molecule type" value="Genomic_DNA"/>
</dbReference>
<accession>A0AAV5DGU3</accession>
<dbReference type="InterPro" id="IPR013181">
    <property type="entry name" value="DUF1719"/>
</dbReference>
<reference evidence="2" key="2">
    <citation type="submission" date="2021-12" db="EMBL/GenBank/DDBJ databases">
        <title>Resequencing data analysis of finger millet.</title>
        <authorList>
            <person name="Hatakeyama M."/>
            <person name="Aluri S."/>
            <person name="Balachadran M.T."/>
            <person name="Sivarajan S.R."/>
            <person name="Poveda L."/>
            <person name="Shimizu-Inatsugi R."/>
            <person name="Schlapbach R."/>
            <person name="Sreeman S.M."/>
            <person name="Shimizu K.K."/>
        </authorList>
    </citation>
    <scope>NUCLEOTIDE SEQUENCE</scope>
</reference>
<reference evidence="2" key="1">
    <citation type="journal article" date="2018" name="DNA Res.">
        <title>Multiple hybrid de novo genome assembly of finger millet, an orphan allotetraploid crop.</title>
        <authorList>
            <person name="Hatakeyama M."/>
            <person name="Aluri S."/>
            <person name="Balachadran M.T."/>
            <person name="Sivarajan S.R."/>
            <person name="Patrignani A."/>
            <person name="Gruter S."/>
            <person name="Poveda L."/>
            <person name="Shimizu-Inatsugi R."/>
            <person name="Baeten J."/>
            <person name="Francoijs K.J."/>
            <person name="Nataraja K.N."/>
            <person name="Reddy Y.A.N."/>
            <person name="Phadnis S."/>
            <person name="Ravikumar R.L."/>
            <person name="Schlapbach R."/>
            <person name="Sreeman S.M."/>
            <person name="Shimizu K.K."/>
        </authorList>
    </citation>
    <scope>NUCLEOTIDE SEQUENCE</scope>
</reference>
<evidence type="ECO:0000256" key="1">
    <source>
        <dbReference type="SAM" id="MobiDB-lite"/>
    </source>
</evidence>